<reference evidence="2 3" key="1">
    <citation type="submission" date="2023-03" db="EMBL/GenBank/DDBJ databases">
        <title>High recombination rates correlate with genetic variation in Cardiocondyla obscurior ants.</title>
        <authorList>
            <person name="Errbii M."/>
        </authorList>
    </citation>
    <scope>NUCLEOTIDE SEQUENCE [LARGE SCALE GENOMIC DNA]</scope>
    <source>
        <strain evidence="2">Alpha-2009</strain>
        <tissue evidence="2">Whole body</tissue>
    </source>
</reference>
<sequence length="116" mass="13460">MINYNRRILRTYGSFHKLKSGAFHTCCSCHCTCYFYNLRRRKRLRSALSPRNRRNNCDTATVRRRWNCPCDILAERDSINFSLCKDAFAGDRFTTNLAGNSLPEGTSCDNQDSSFE</sequence>
<dbReference type="Proteomes" id="UP001430953">
    <property type="component" value="Unassembled WGS sequence"/>
</dbReference>
<name>A0AAW2FGK9_9HYME</name>
<evidence type="ECO:0000256" key="1">
    <source>
        <dbReference type="SAM" id="MobiDB-lite"/>
    </source>
</evidence>
<feature type="region of interest" description="Disordered" evidence="1">
    <location>
        <begin position="97"/>
        <end position="116"/>
    </location>
</feature>
<protein>
    <submittedName>
        <fullName evidence="2">Uncharacterized protein</fullName>
    </submittedName>
</protein>
<dbReference type="AlphaFoldDB" id="A0AAW2FGK9"/>
<comment type="caution">
    <text evidence="2">The sequence shown here is derived from an EMBL/GenBank/DDBJ whole genome shotgun (WGS) entry which is preliminary data.</text>
</comment>
<evidence type="ECO:0000313" key="2">
    <source>
        <dbReference type="EMBL" id="KAL0114218.1"/>
    </source>
</evidence>
<evidence type="ECO:0000313" key="3">
    <source>
        <dbReference type="Proteomes" id="UP001430953"/>
    </source>
</evidence>
<proteinExistence type="predicted"/>
<accession>A0AAW2FGK9</accession>
<dbReference type="EMBL" id="JADYXP020000011">
    <property type="protein sequence ID" value="KAL0114218.1"/>
    <property type="molecule type" value="Genomic_DNA"/>
</dbReference>
<gene>
    <name evidence="2" type="ORF">PUN28_011494</name>
</gene>
<keyword evidence="3" id="KW-1185">Reference proteome</keyword>
<organism evidence="2 3">
    <name type="scientific">Cardiocondyla obscurior</name>
    <dbReference type="NCBI Taxonomy" id="286306"/>
    <lineage>
        <taxon>Eukaryota</taxon>
        <taxon>Metazoa</taxon>
        <taxon>Ecdysozoa</taxon>
        <taxon>Arthropoda</taxon>
        <taxon>Hexapoda</taxon>
        <taxon>Insecta</taxon>
        <taxon>Pterygota</taxon>
        <taxon>Neoptera</taxon>
        <taxon>Endopterygota</taxon>
        <taxon>Hymenoptera</taxon>
        <taxon>Apocrita</taxon>
        <taxon>Aculeata</taxon>
        <taxon>Formicoidea</taxon>
        <taxon>Formicidae</taxon>
        <taxon>Myrmicinae</taxon>
        <taxon>Cardiocondyla</taxon>
    </lineage>
</organism>